<dbReference type="InterPro" id="IPR011761">
    <property type="entry name" value="ATP-grasp"/>
</dbReference>
<keyword evidence="4" id="KW-1185">Reference proteome</keyword>
<dbReference type="RefSeq" id="WP_187579664.1">
    <property type="nucleotide sequence ID" value="NZ_CP060713.1"/>
</dbReference>
<organism evidence="3 4">
    <name type="scientific">Nocardioides mesophilus</name>
    <dbReference type="NCBI Taxonomy" id="433659"/>
    <lineage>
        <taxon>Bacteria</taxon>
        <taxon>Bacillati</taxon>
        <taxon>Actinomycetota</taxon>
        <taxon>Actinomycetes</taxon>
        <taxon>Propionibacteriales</taxon>
        <taxon>Nocardioidaceae</taxon>
        <taxon>Nocardioides</taxon>
    </lineage>
</organism>
<dbReference type="Pfam" id="PF02955">
    <property type="entry name" value="GSH-S_ATP"/>
    <property type="match status" value="1"/>
</dbReference>
<evidence type="ECO:0000256" key="1">
    <source>
        <dbReference type="PROSITE-ProRule" id="PRU00409"/>
    </source>
</evidence>
<protein>
    <recommendedName>
        <fullName evidence="2">ATP-grasp domain-containing protein</fullName>
    </recommendedName>
</protein>
<evidence type="ECO:0000313" key="3">
    <source>
        <dbReference type="EMBL" id="QNN53820.1"/>
    </source>
</evidence>
<dbReference type="GO" id="GO:0046872">
    <property type="term" value="F:metal ion binding"/>
    <property type="evidence" value="ECO:0007669"/>
    <property type="project" value="InterPro"/>
</dbReference>
<dbReference type="Proteomes" id="UP000515947">
    <property type="component" value="Chromosome"/>
</dbReference>
<reference evidence="3 4" key="1">
    <citation type="submission" date="2020-08" db="EMBL/GenBank/DDBJ databases">
        <title>Genome sequence of Nocardioides mesophilus KACC 16243T.</title>
        <authorList>
            <person name="Hyun D.-W."/>
            <person name="Bae J.-W."/>
        </authorList>
    </citation>
    <scope>NUCLEOTIDE SEQUENCE [LARGE SCALE GENOMIC DNA]</scope>
    <source>
        <strain evidence="3 4">KACC 16243</strain>
    </source>
</reference>
<name>A0A7G9RDZ5_9ACTN</name>
<dbReference type="GO" id="GO:0005524">
    <property type="term" value="F:ATP binding"/>
    <property type="evidence" value="ECO:0007669"/>
    <property type="project" value="UniProtKB-UniRule"/>
</dbReference>
<dbReference type="PANTHER" id="PTHR39217">
    <property type="match status" value="1"/>
</dbReference>
<dbReference type="PROSITE" id="PS50975">
    <property type="entry name" value="ATP_GRASP"/>
    <property type="match status" value="1"/>
</dbReference>
<keyword evidence="1" id="KW-0547">Nucleotide-binding</keyword>
<dbReference type="EMBL" id="CP060713">
    <property type="protein sequence ID" value="QNN53820.1"/>
    <property type="molecule type" value="Genomic_DNA"/>
</dbReference>
<sequence>MTEVLLVTCSALPDGEVGGGLLLEALAARGVSARWTVWDDPAQRWDEAGVVAVRSTWDYEHRHQEFLGWADSVGPALLNGAAAFAWNTDKSYLVQLAEAGLPVVPTVVVEDRSGLAPAIAAFGRSVVKPRVGAGGRGVLVVDPAPAAGPGVEPASGLAPGPWVVQPLVESVRTEGETSVFVLGGQVVAQVQKRPAGGEIRVHEEYGGASVPVPVSTEAAALAGEAVETAQRLLGVPLAYARADLMRLPGGELVLSELEVTEPGLYLDLVPQLAEAFADLVANALGDTGPHT</sequence>
<dbReference type="GO" id="GO:0004363">
    <property type="term" value="F:glutathione synthase activity"/>
    <property type="evidence" value="ECO:0007669"/>
    <property type="project" value="InterPro"/>
</dbReference>
<keyword evidence="1" id="KW-0067">ATP-binding</keyword>
<proteinExistence type="predicted"/>
<evidence type="ECO:0000313" key="4">
    <source>
        <dbReference type="Proteomes" id="UP000515947"/>
    </source>
</evidence>
<dbReference type="SUPFAM" id="SSF56059">
    <property type="entry name" value="Glutathione synthetase ATP-binding domain-like"/>
    <property type="match status" value="1"/>
</dbReference>
<dbReference type="AlphaFoldDB" id="A0A7G9RDZ5"/>
<gene>
    <name evidence="3" type="ORF">H9L09_05285</name>
</gene>
<dbReference type="PANTHER" id="PTHR39217:SF1">
    <property type="entry name" value="GLUTATHIONE SYNTHETASE"/>
    <property type="match status" value="1"/>
</dbReference>
<dbReference type="KEGG" id="nmes:H9L09_05285"/>
<evidence type="ECO:0000259" key="2">
    <source>
        <dbReference type="PROSITE" id="PS50975"/>
    </source>
</evidence>
<dbReference type="Gene3D" id="3.30.470.20">
    <property type="entry name" value="ATP-grasp fold, B domain"/>
    <property type="match status" value="1"/>
</dbReference>
<dbReference type="InterPro" id="IPR053191">
    <property type="entry name" value="DcsG_Biosynth_Enzyme"/>
</dbReference>
<feature type="domain" description="ATP-grasp" evidence="2">
    <location>
        <begin position="93"/>
        <end position="285"/>
    </location>
</feature>
<dbReference type="InterPro" id="IPR004218">
    <property type="entry name" value="GSHS_ATP-bd"/>
</dbReference>
<accession>A0A7G9RDZ5</accession>